<evidence type="ECO:0000256" key="8">
    <source>
        <dbReference type="RuleBase" id="RU004506"/>
    </source>
</evidence>
<dbReference type="Gene3D" id="3.90.1150.10">
    <property type="entry name" value="Aspartate Aminotransferase, domain 1"/>
    <property type="match status" value="1"/>
</dbReference>
<comment type="function">
    <text evidence="2 8">Catalyzes the removal of elemental sulfur and selenium atoms from L-cysteine, L-cystine, L-selenocysteine, and L-selenocystine to produce L-alanine.</text>
</comment>
<protein>
    <recommendedName>
        <fullName evidence="8">Cysteine desulfurase</fullName>
        <ecNumber evidence="8">2.8.1.7</ecNumber>
    </recommendedName>
</protein>
<organism evidence="10 11">
    <name type="scientific">Candidatus Merdimorpha stercoravium</name>
    <dbReference type="NCBI Taxonomy" id="2840863"/>
    <lineage>
        <taxon>Bacteria</taxon>
        <taxon>Pseudomonadati</taxon>
        <taxon>Bacteroidota</taxon>
        <taxon>Flavobacteriia</taxon>
        <taxon>Flavobacteriales</taxon>
        <taxon>Candidatus Merdimorpha</taxon>
    </lineage>
</organism>
<dbReference type="Gene3D" id="3.40.640.10">
    <property type="entry name" value="Type I PLP-dependent aspartate aminotransferase-like (Major domain)"/>
    <property type="match status" value="1"/>
</dbReference>
<evidence type="ECO:0000313" key="10">
    <source>
        <dbReference type="EMBL" id="HIT97832.1"/>
    </source>
</evidence>
<dbReference type="EMBL" id="DVLY01000076">
    <property type="protein sequence ID" value="HIT97832.1"/>
    <property type="molecule type" value="Genomic_DNA"/>
</dbReference>
<comment type="cofactor">
    <cofactor evidence="1 7">
        <name>pyridoxal 5'-phosphate</name>
        <dbReference type="ChEBI" id="CHEBI:597326"/>
    </cofactor>
</comment>
<dbReference type="AlphaFoldDB" id="A0A9D1KTC5"/>
<name>A0A9D1KTC5_9FLAO</name>
<feature type="domain" description="Aminotransferase class V" evidence="9">
    <location>
        <begin position="25"/>
        <end position="393"/>
    </location>
</feature>
<dbReference type="PANTHER" id="PTHR43586:SF8">
    <property type="entry name" value="CYSTEINE DESULFURASE 1, CHLOROPLASTIC"/>
    <property type="match status" value="1"/>
</dbReference>
<reference evidence="10" key="1">
    <citation type="submission" date="2020-10" db="EMBL/GenBank/DDBJ databases">
        <authorList>
            <person name="Gilroy R."/>
        </authorList>
    </citation>
    <scope>NUCLEOTIDE SEQUENCE</scope>
    <source>
        <strain evidence="10">1383</strain>
    </source>
</reference>
<dbReference type="InterPro" id="IPR020578">
    <property type="entry name" value="Aminotrans_V_PyrdxlP_BS"/>
</dbReference>
<evidence type="ECO:0000259" key="9">
    <source>
        <dbReference type="Pfam" id="PF00266"/>
    </source>
</evidence>
<dbReference type="CDD" id="cd06453">
    <property type="entry name" value="SufS_like"/>
    <property type="match status" value="1"/>
</dbReference>
<dbReference type="Proteomes" id="UP000824161">
    <property type="component" value="Unassembled WGS sequence"/>
</dbReference>
<evidence type="ECO:0000256" key="4">
    <source>
        <dbReference type="ARBA" id="ARBA00022679"/>
    </source>
</evidence>
<evidence type="ECO:0000256" key="2">
    <source>
        <dbReference type="ARBA" id="ARBA00002824"/>
    </source>
</evidence>
<dbReference type="InterPro" id="IPR015421">
    <property type="entry name" value="PyrdxlP-dep_Trfase_major"/>
</dbReference>
<evidence type="ECO:0000256" key="6">
    <source>
        <dbReference type="ARBA" id="ARBA00050776"/>
    </source>
</evidence>
<dbReference type="Pfam" id="PF00266">
    <property type="entry name" value="Aminotran_5"/>
    <property type="match status" value="1"/>
</dbReference>
<evidence type="ECO:0000256" key="5">
    <source>
        <dbReference type="ARBA" id="ARBA00022898"/>
    </source>
</evidence>
<dbReference type="GO" id="GO:0006534">
    <property type="term" value="P:cysteine metabolic process"/>
    <property type="evidence" value="ECO:0007669"/>
    <property type="project" value="UniProtKB-UniRule"/>
</dbReference>
<dbReference type="InterPro" id="IPR010970">
    <property type="entry name" value="Cys_dSase_SufS"/>
</dbReference>
<dbReference type="GO" id="GO:0030170">
    <property type="term" value="F:pyridoxal phosphate binding"/>
    <property type="evidence" value="ECO:0007669"/>
    <property type="project" value="UniProtKB-UniRule"/>
</dbReference>
<dbReference type="EC" id="2.8.1.7" evidence="8"/>
<accession>A0A9D1KTC5</accession>
<evidence type="ECO:0000256" key="7">
    <source>
        <dbReference type="RuleBase" id="RU004504"/>
    </source>
</evidence>
<dbReference type="GO" id="GO:0031071">
    <property type="term" value="F:cysteine desulfurase activity"/>
    <property type="evidence" value="ECO:0007669"/>
    <property type="project" value="UniProtKB-UniRule"/>
</dbReference>
<dbReference type="InterPro" id="IPR000192">
    <property type="entry name" value="Aminotrans_V_dom"/>
</dbReference>
<dbReference type="SUPFAM" id="SSF53383">
    <property type="entry name" value="PLP-dependent transferases"/>
    <property type="match status" value="1"/>
</dbReference>
<comment type="caution">
    <text evidence="10">The sequence shown here is derived from an EMBL/GenBank/DDBJ whole genome shotgun (WGS) entry which is preliminary data.</text>
</comment>
<proteinExistence type="inferred from homology"/>
<evidence type="ECO:0000256" key="1">
    <source>
        <dbReference type="ARBA" id="ARBA00001933"/>
    </source>
</evidence>
<dbReference type="PIRSF" id="PIRSF005572">
    <property type="entry name" value="NifS"/>
    <property type="match status" value="1"/>
</dbReference>
<evidence type="ECO:0000256" key="3">
    <source>
        <dbReference type="ARBA" id="ARBA00010447"/>
    </source>
</evidence>
<comment type="catalytic activity">
    <reaction evidence="6 8">
        <text>(sulfur carrier)-H + L-cysteine = (sulfur carrier)-SH + L-alanine</text>
        <dbReference type="Rhea" id="RHEA:43892"/>
        <dbReference type="Rhea" id="RHEA-COMP:14737"/>
        <dbReference type="Rhea" id="RHEA-COMP:14739"/>
        <dbReference type="ChEBI" id="CHEBI:29917"/>
        <dbReference type="ChEBI" id="CHEBI:35235"/>
        <dbReference type="ChEBI" id="CHEBI:57972"/>
        <dbReference type="ChEBI" id="CHEBI:64428"/>
        <dbReference type="EC" id="2.8.1.7"/>
    </reaction>
</comment>
<keyword evidence="5 8" id="KW-0663">Pyridoxal phosphate</keyword>
<comment type="similarity">
    <text evidence="3 8">Belongs to the class-V pyridoxal-phosphate-dependent aminotransferase family. Csd subfamily.</text>
</comment>
<gene>
    <name evidence="10" type="ORF">IAC44_03240</name>
</gene>
<dbReference type="InterPro" id="IPR015424">
    <property type="entry name" value="PyrdxlP-dep_Trfase"/>
</dbReference>
<dbReference type="PANTHER" id="PTHR43586">
    <property type="entry name" value="CYSTEINE DESULFURASE"/>
    <property type="match status" value="1"/>
</dbReference>
<dbReference type="InterPro" id="IPR016454">
    <property type="entry name" value="Cysteine_dSase"/>
</dbReference>
<sequence>MEPIQDNIRERFPLLARTLGAYPLTYLDNGATTQKPEEVICAVERYYRYQNANVHRGVHTLSQQATDAMETAREKVRGFLHAPSAREIIFTRGTTESINLVAAGYGHLLQPGDEILVSQMEHHSNIVPWQLACAASGAHLRVIPVTEQGLLDETAYRSLLTPRTRIVAIAHVSNVLGTVNPIAEITVLAHRAGAVVVVDGAQAVPHLPVDVQALGCDFYAFSGHKMYAPTGIGALWGRESLLEKLPVYQGGGEMIGRVTFEKTTYADLPFRFEAGTPNIEGAIGLGAAIDFMDSLGREQIHQREKQLMAYLHEKMSRIEGLTIYGNAPEKSGAFSFNLRGAHPSDVGTLLDSQGVAVRTGHHCAEPLMDRYGIPGTVRASLAVYNTFQDIDRLFEATQKAREMLLG</sequence>
<dbReference type="InterPro" id="IPR015422">
    <property type="entry name" value="PyrdxlP-dep_Trfase_small"/>
</dbReference>
<reference evidence="10" key="2">
    <citation type="journal article" date="2021" name="PeerJ">
        <title>Extensive microbial diversity within the chicken gut microbiome revealed by metagenomics and culture.</title>
        <authorList>
            <person name="Gilroy R."/>
            <person name="Ravi A."/>
            <person name="Getino M."/>
            <person name="Pursley I."/>
            <person name="Horton D.L."/>
            <person name="Alikhan N.F."/>
            <person name="Baker D."/>
            <person name="Gharbi K."/>
            <person name="Hall N."/>
            <person name="Watson M."/>
            <person name="Adriaenssens E.M."/>
            <person name="Foster-Nyarko E."/>
            <person name="Jarju S."/>
            <person name="Secka A."/>
            <person name="Antonio M."/>
            <person name="Oren A."/>
            <person name="Chaudhuri R.R."/>
            <person name="La Ragione R."/>
            <person name="Hildebrand F."/>
            <person name="Pallen M.J."/>
        </authorList>
    </citation>
    <scope>NUCLEOTIDE SEQUENCE</scope>
    <source>
        <strain evidence="10">1383</strain>
    </source>
</reference>
<dbReference type="NCBIfam" id="TIGR01979">
    <property type="entry name" value="sufS"/>
    <property type="match status" value="1"/>
</dbReference>
<keyword evidence="4 8" id="KW-0808">Transferase</keyword>
<evidence type="ECO:0000313" key="11">
    <source>
        <dbReference type="Proteomes" id="UP000824161"/>
    </source>
</evidence>
<dbReference type="PROSITE" id="PS00595">
    <property type="entry name" value="AA_TRANSFER_CLASS_5"/>
    <property type="match status" value="1"/>
</dbReference>